<sequence length="378" mass="40639">MTRFKKFITGCLTLATAAAGFTAEQLPLKLAQSVGQEGFRLVDAVQSGATFRNELSVAAAAENQVLLNGSGVAAGDFDRDGLPDLYFCGLENDNVLYRNLGGFRFQPVADDDVACADVPSTSAAFADLNGDGHFDLLVGTLGQGVIILMNDKRGGFSKSAIALPEGDSLAIYSTPMTDIDRDGDLDVYLATYRSTSIRNNPGLKFKLGFANNEQTLESVTDSKTGTQYDNGRFYIRDGEVLEAGTPDYLLINDGTGKFRVTTLSQFQANAPGDEVATARNWGLGSIFADFDNDHRDDLYVCNDLDGADYFHRSTANGFDDVISGLNNMTSAFSMGVDVADINNDGLSGFIVVDMMNYSLPERKMQIPHSTPAPEHPSA</sequence>
<dbReference type="SUPFAM" id="SSF69318">
    <property type="entry name" value="Integrin alpha N-terminal domain"/>
    <property type="match status" value="1"/>
</dbReference>
<dbReference type="EMBL" id="UINC01032585">
    <property type="protein sequence ID" value="SVB20486.1"/>
    <property type="molecule type" value="Genomic_DNA"/>
</dbReference>
<dbReference type="Gene3D" id="2.130.10.130">
    <property type="entry name" value="Integrin alpha, N-terminal"/>
    <property type="match status" value="2"/>
</dbReference>
<protein>
    <recommendedName>
        <fullName evidence="3">ASPIC/UnbV domain-containing protein</fullName>
    </recommendedName>
</protein>
<proteinExistence type="predicted"/>
<dbReference type="InterPro" id="IPR028994">
    <property type="entry name" value="Integrin_alpha_N"/>
</dbReference>
<feature type="non-terminal residue" evidence="2">
    <location>
        <position position="378"/>
    </location>
</feature>
<dbReference type="AlphaFoldDB" id="A0A382C342"/>
<evidence type="ECO:0000256" key="1">
    <source>
        <dbReference type="ARBA" id="ARBA00022729"/>
    </source>
</evidence>
<accession>A0A382C342</accession>
<name>A0A382C342_9ZZZZ</name>
<keyword evidence="1" id="KW-0732">Signal</keyword>
<gene>
    <name evidence="2" type="ORF">METZ01_LOCUS173340</name>
</gene>
<dbReference type="PANTHER" id="PTHR46580:SF4">
    <property type="entry name" value="ATP_GTP-BINDING PROTEIN"/>
    <property type="match status" value="1"/>
</dbReference>
<organism evidence="2">
    <name type="scientific">marine metagenome</name>
    <dbReference type="NCBI Taxonomy" id="408172"/>
    <lineage>
        <taxon>unclassified sequences</taxon>
        <taxon>metagenomes</taxon>
        <taxon>ecological metagenomes</taxon>
    </lineage>
</organism>
<evidence type="ECO:0008006" key="3">
    <source>
        <dbReference type="Google" id="ProtNLM"/>
    </source>
</evidence>
<dbReference type="PANTHER" id="PTHR46580">
    <property type="entry name" value="SENSOR KINASE-RELATED"/>
    <property type="match status" value="1"/>
</dbReference>
<evidence type="ECO:0000313" key="2">
    <source>
        <dbReference type="EMBL" id="SVB20486.1"/>
    </source>
</evidence>
<reference evidence="2" key="1">
    <citation type="submission" date="2018-05" db="EMBL/GenBank/DDBJ databases">
        <authorList>
            <person name="Lanie J.A."/>
            <person name="Ng W.-L."/>
            <person name="Kazmierczak K.M."/>
            <person name="Andrzejewski T.M."/>
            <person name="Davidsen T.M."/>
            <person name="Wayne K.J."/>
            <person name="Tettelin H."/>
            <person name="Glass J.I."/>
            <person name="Rusch D."/>
            <person name="Podicherti R."/>
            <person name="Tsui H.-C.T."/>
            <person name="Winkler M.E."/>
        </authorList>
    </citation>
    <scope>NUCLEOTIDE SEQUENCE</scope>
</reference>
<dbReference type="Pfam" id="PF13517">
    <property type="entry name" value="FG-GAP_3"/>
    <property type="match status" value="1"/>
</dbReference>
<dbReference type="InterPro" id="IPR013517">
    <property type="entry name" value="FG-GAP"/>
</dbReference>